<dbReference type="OrthoDB" id="2288024at2"/>
<accession>A0A0D1BVE1</accession>
<dbReference type="InterPro" id="IPR039422">
    <property type="entry name" value="MarR/SlyA-like"/>
</dbReference>
<dbReference type="HOGENOM" id="CLU_116692_0_0_9"/>
<feature type="domain" description="HTH marR-type" evidence="1">
    <location>
        <begin position="3"/>
        <end position="133"/>
    </location>
</feature>
<dbReference type="Pfam" id="PF01047">
    <property type="entry name" value="MarR"/>
    <property type="match status" value="1"/>
</dbReference>
<dbReference type="SMART" id="SM00347">
    <property type="entry name" value="HTH_MARR"/>
    <property type="match status" value="1"/>
</dbReference>
<evidence type="ECO:0000259" key="1">
    <source>
        <dbReference type="PROSITE" id="PS50995"/>
    </source>
</evidence>
<dbReference type="Gene3D" id="1.10.10.10">
    <property type="entry name" value="Winged helix-like DNA-binding domain superfamily/Winged helix DNA-binding domain"/>
    <property type="match status" value="1"/>
</dbReference>
<dbReference type="AlphaFoldDB" id="A0A0D1BVE1"/>
<dbReference type="PATRIC" id="fig|1379739.3.peg.1105"/>
<dbReference type="PROSITE" id="PS50995">
    <property type="entry name" value="HTH_MARR_2"/>
    <property type="match status" value="1"/>
</dbReference>
<evidence type="ECO:0000313" key="3">
    <source>
        <dbReference type="Proteomes" id="UP000032250"/>
    </source>
</evidence>
<dbReference type="GO" id="GO:0003700">
    <property type="term" value="F:DNA-binding transcription factor activity"/>
    <property type="evidence" value="ECO:0007669"/>
    <property type="project" value="InterPro"/>
</dbReference>
<evidence type="ECO:0000313" key="2">
    <source>
        <dbReference type="EMBL" id="KIS22766.1"/>
    </source>
</evidence>
<dbReference type="PANTHER" id="PTHR33164">
    <property type="entry name" value="TRANSCRIPTIONAL REGULATOR, MARR FAMILY"/>
    <property type="match status" value="1"/>
</dbReference>
<dbReference type="InterPro" id="IPR011991">
    <property type="entry name" value="ArsR-like_HTH"/>
</dbReference>
<dbReference type="EMBL" id="JXSU01000007">
    <property type="protein sequence ID" value="KIS22766.1"/>
    <property type="molecule type" value="Genomic_DNA"/>
</dbReference>
<dbReference type="InterPro" id="IPR036388">
    <property type="entry name" value="WH-like_DNA-bd_sf"/>
</dbReference>
<comment type="caution">
    <text evidence="2">The sequence shown here is derived from an EMBL/GenBank/DDBJ whole genome shotgun (WGS) entry which is preliminary data.</text>
</comment>
<name>A0A0D1BVE1_CLOBO</name>
<dbReference type="GO" id="GO:0006950">
    <property type="term" value="P:response to stress"/>
    <property type="evidence" value="ECO:0007669"/>
    <property type="project" value="TreeGrafter"/>
</dbReference>
<dbReference type="InterPro" id="IPR036390">
    <property type="entry name" value="WH_DNA-bd_sf"/>
</dbReference>
<reference evidence="2 3" key="1">
    <citation type="submission" date="2014-06" db="EMBL/GenBank/DDBJ databases">
        <title>Genome characterization of distinct group I Clostridium botulinum lineages.</title>
        <authorList>
            <person name="Giordani F."/>
            <person name="Anselmo A."/>
            <person name="Fillo S."/>
            <person name="Palozzi A.M."/>
            <person name="Fortunato A."/>
            <person name="Gentile B."/>
            <person name="Ciammaruconi A."/>
            <person name="Anniballi F."/>
            <person name="De Medici D."/>
            <person name="Lista F."/>
        </authorList>
    </citation>
    <scope>NUCLEOTIDE SEQUENCE [LARGE SCALE GENOMIC DNA]</scope>
    <source>
        <strain evidence="2 3">B2 450</strain>
    </source>
</reference>
<dbReference type="PANTHER" id="PTHR33164:SF89">
    <property type="entry name" value="MARR FAMILY REGULATORY PROTEIN"/>
    <property type="match status" value="1"/>
</dbReference>
<sequence length="200" mass="23427">MHENNILNNLMHIARQPFMFFRNEVQEKTDNAFETLRLLANEENVTAGRIAEHLDIKPSSVTQIIKKLQDVGTAERVKSEEDARVTYVLITDKGRESLKDRGDISENLKVKLFKGFEEDELEKLDDYLTRMLENISSEDFQKKLSEIFGDDKMWQRFGKMSAHFGRAREHIIREHMLNHSDFGGFRGFGDHGRFGERRHK</sequence>
<dbReference type="SUPFAM" id="SSF46785">
    <property type="entry name" value="Winged helix' DNA-binding domain"/>
    <property type="match status" value="1"/>
</dbReference>
<protein>
    <submittedName>
        <fullName evidence="2">MarR family transcriptional regulator</fullName>
    </submittedName>
</protein>
<dbReference type="Proteomes" id="UP000032250">
    <property type="component" value="Unassembled WGS sequence"/>
</dbReference>
<dbReference type="RefSeq" id="WP_003488881.1">
    <property type="nucleotide sequence ID" value="NZ_JXSU01000007.1"/>
</dbReference>
<dbReference type="PRINTS" id="PR00598">
    <property type="entry name" value="HTHMARR"/>
</dbReference>
<organism evidence="2 3">
    <name type="scientific">Clostridium botulinum B2 450</name>
    <dbReference type="NCBI Taxonomy" id="1379739"/>
    <lineage>
        <taxon>Bacteria</taxon>
        <taxon>Bacillati</taxon>
        <taxon>Bacillota</taxon>
        <taxon>Clostridia</taxon>
        <taxon>Eubacteriales</taxon>
        <taxon>Clostridiaceae</taxon>
        <taxon>Clostridium</taxon>
    </lineage>
</organism>
<dbReference type="InterPro" id="IPR000835">
    <property type="entry name" value="HTH_MarR-typ"/>
</dbReference>
<dbReference type="CDD" id="cd00090">
    <property type="entry name" value="HTH_ARSR"/>
    <property type="match status" value="1"/>
</dbReference>
<proteinExistence type="predicted"/>
<gene>
    <name evidence="2" type="ORF">N495_03935</name>
</gene>